<sequence length="250" mass="27799">MSFLGDIRDRRREGRLALKAARTKAKEDARHEAKLKRRALKQGRKEEARRLKAETRATERGARRAAKRDRSALKHLDKIHAKQAKQEAKAAKAKRRHQTKLAEKVLEQQRQAGFGKEKAKSWIGGGRLLLPVLVPLAYRGVTWLQNRGQESEARRLGVTADAVARHPGNGAPLLARIDAVRDAVDRLRSSGLAGAVGFASDADDRLDVLVDGVKNAEHLPPRQRRRAHDSIAAELDGLDSEIMDRLGIRA</sequence>
<dbReference type="Proteomes" id="UP000185469">
    <property type="component" value="Chromosome"/>
</dbReference>
<dbReference type="STRING" id="1437874.CSPHI_11850"/>
<evidence type="ECO:0000256" key="1">
    <source>
        <dbReference type="SAM" id="MobiDB-lite"/>
    </source>
</evidence>
<evidence type="ECO:0000313" key="3">
    <source>
        <dbReference type="Proteomes" id="UP000185469"/>
    </source>
</evidence>
<evidence type="ECO:0000313" key="2">
    <source>
        <dbReference type="EMBL" id="APT91541.1"/>
    </source>
</evidence>
<protein>
    <submittedName>
        <fullName evidence="2">Uncharacterized protein</fullName>
    </submittedName>
</protein>
<feature type="compositionally biased region" description="Basic residues" evidence="1">
    <location>
        <begin position="33"/>
        <end position="42"/>
    </location>
</feature>
<dbReference type="EMBL" id="CP009248">
    <property type="protein sequence ID" value="APT91541.1"/>
    <property type="molecule type" value="Genomic_DNA"/>
</dbReference>
<dbReference type="AlphaFoldDB" id="A0A1L7D0R0"/>
<name>A0A1L7D0R0_9CORY</name>
<dbReference type="Pfam" id="PF20079">
    <property type="entry name" value="DUF6474"/>
    <property type="match status" value="1"/>
</dbReference>
<feature type="region of interest" description="Disordered" evidence="1">
    <location>
        <begin position="18"/>
        <end position="72"/>
    </location>
</feature>
<feature type="compositionally biased region" description="Basic and acidic residues" evidence="1">
    <location>
        <begin position="43"/>
        <end position="72"/>
    </location>
</feature>
<reference evidence="2 3" key="1">
    <citation type="submission" date="2014-08" db="EMBL/GenBank/DDBJ databases">
        <title>Complete genome sequence of Corynebacterium sphenisci CECT 5990(T) (=DSM 44792(T)), isolated from healthy wild penguins.</title>
        <authorList>
            <person name="Ruckert C."/>
            <person name="Albersmeier A."/>
            <person name="Winkler A."/>
            <person name="Kalinowski J."/>
        </authorList>
    </citation>
    <scope>NUCLEOTIDE SEQUENCE [LARGE SCALE GENOMIC DNA]</scope>
    <source>
        <strain evidence="2 3">DSM 44792</strain>
    </source>
</reference>
<dbReference type="KEGG" id="csph:CSPHI_11850"/>
<accession>A0A1L7D0R0</accession>
<dbReference type="InterPro" id="IPR045522">
    <property type="entry name" value="DUF6474"/>
</dbReference>
<proteinExistence type="predicted"/>
<dbReference type="OrthoDB" id="4424402at2"/>
<organism evidence="2 3">
    <name type="scientific">Corynebacterium sphenisci DSM 44792</name>
    <dbReference type="NCBI Taxonomy" id="1437874"/>
    <lineage>
        <taxon>Bacteria</taxon>
        <taxon>Bacillati</taxon>
        <taxon>Actinomycetota</taxon>
        <taxon>Actinomycetes</taxon>
        <taxon>Mycobacteriales</taxon>
        <taxon>Corynebacteriaceae</taxon>
        <taxon>Corynebacterium</taxon>
    </lineage>
</organism>
<gene>
    <name evidence="2" type="ORF">CSPHI_11850</name>
</gene>
<keyword evidence="3" id="KW-1185">Reference proteome</keyword>